<dbReference type="GO" id="GO:0007019">
    <property type="term" value="P:microtubule depolymerization"/>
    <property type="evidence" value="ECO:0007669"/>
    <property type="project" value="TreeGrafter"/>
</dbReference>
<proteinExistence type="predicted"/>
<dbReference type="OrthoDB" id="5986631at2759"/>
<dbReference type="GO" id="GO:0015631">
    <property type="term" value="F:tubulin binding"/>
    <property type="evidence" value="ECO:0007669"/>
    <property type="project" value="TreeGrafter"/>
</dbReference>
<dbReference type="Proteomes" id="UP000014760">
    <property type="component" value="Unassembled WGS sequence"/>
</dbReference>
<evidence type="ECO:0000313" key="5">
    <source>
        <dbReference type="Proteomes" id="UP000014760"/>
    </source>
</evidence>
<dbReference type="AlphaFoldDB" id="R7UYE2"/>
<dbReference type="InterPro" id="IPR036002">
    <property type="entry name" value="Stathmin_sf"/>
</dbReference>
<dbReference type="PANTHER" id="PTHR10104:SF1">
    <property type="entry name" value="STATHMIN, ISOFORM D"/>
    <property type="match status" value="1"/>
</dbReference>
<evidence type="ECO:0000313" key="4">
    <source>
        <dbReference type="EnsemblMetazoa" id="CapteP226874"/>
    </source>
</evidence>
<gene>
    <name evidence="3" type="ORF">CAPTEDRAFT_226874</name>
</gene>
<name>R7UYE2_CAPTE</name>
<keyword evidence="1" id="KW-0175">Coiled coil</keyword>
<dbReference type="GO" id="GO:0043005">
    <property type="term" value="C:neuron projection"/>
    <property type="evidence" value="ECO:0007669"/>
    <property type="project" value="TreeGrafter"/>
</dbReference>
<reference evidence="5" key="1">
    <citation type="submission" date="2012-12" db="EMBL/GenBank/DDBJ databases">
        <authorList>
            <person name="Hellsten U."/>
            <person name="Grimwood J."/>
            <person name="Chapman J.A."/>
            <person name="Shapiro H."/>
            <person name="Aerts A."/>
            <person name="Otillar R.P."/>
            <person name="Terry A.Y."/>
            <person name="Boore J.L."/>
            <person name="Simakov O."/>
            <person name="Marletaz F."/>
            <person name="Cho S.-J."/>
            <person name="Edsinger-Gonzales E."/>
            <person name="Havlak P."/>
            <person name="Kuo D.-H."/>
            <person name="Larsson T."/>
            <person name="Lv J."/>
            <person name="Arendt D."/>
            <person name="Savage R."/>
            <person name="Osoegawa K."/>
            <person name="de Jong P."/>
            <person name="Lindberg D.R."/>
            <person name="Seaver E.C."/>
            <person name="Weisblat D.A."/>
            <person name="Putnam N.H."/>
            <person name="Grigoriev I.V."/>
            <person name="Rokhsar D.S."/>
        </authorList>
    </citation>
    <scope>NUCLEOTIDE SEQUENCE</scope>
    <source>
        <strain evidence="5">I ESC-2004</strain>
    </source>
</reference>
<evidence type="ECO:0008006" key="6">
    <source>
        <dbReference type="Google" id="ProtNLM"/>
    </source>
</evidence>
<dbReference type="STRING" id="283909.R7UYE2"/>
<organism evidence="3">
    <name type="scientific">Capitella teleta</name>
    <name type="common">Polychaete worm</name>
    <dbReference type="NCBI Taxonomy" id="283909"/>
    <lineage>
        <taxon>Eukaryota</taxon>
        <taxon>Metazoa</taxon>
        <taxon>Spiralia</taxon>
        <taxon>Lophotrochozoa</taxon>
        <taxon>Annelida</taxon>
        <taxon>Polychaeta</taxon>
        <taxon>Sedentaria</taxon>
        <taxon>Scolecida</taxon>
        <taxon>Capitellidae</taxon>
        <taxon>Capitella</taxon>
    </lineage>
</organism>
<dbReference type="InterPro" id="IPR000956">
    <property type="entry name" value="Stathmin_fam"/>
</dbReference>
<dbReference type="PRINTS" id="PR00345">
    <property type="entry name" value="STATHMIN"/>
</dbReference>
<dbReference type="OMA" id="MLMATEV"/>
<reference evidence="3 5" key="2">
    <citation type="journal article" date="2013" name="Nature">
        <title>Insights into bilaterian evolution from three spiralian genomes.</title>
        <authorList>
            <person name="Simakov O."/>
            <person name="Marletaz F."/>
            <person name="Cho S.J."/>
            <person name="Edsinger-Gonzales E."/>
            <person name="Havlak P."/>
            <person name="Hellsten U."/>
            <person name="Kuo D.H."/>
            <person name="Larsson T."/>
            <person name="Lv J."/>
            <person name="Arendt D."/>
            <person name="Savage R."/>
            <person name="Osoegawa K."/>
            <person name="de Jong P."/>
            <person name="Grimwood J."/>
            <person name="Chapman J.A."/>
            <person name="Shapiro H."/>
            <person name="Aerts A."/>
            <person name="Otillar R.P."/>
            <person name="Terry A.Y."/>
            <person name="Boore J.L."/>
            <person name="Grigoriev I.V."/>
            <person name="Lindberg D.R."/>
            <person name="Seaver E.C."/>
            <person name="Weisblat D.A."/>
            <person name="Putnam N.H."/>
            <person name="Rokhsar D.S."/>
        </authorList>
    </citation>
    <scope>NUCLEOTIDE SEQUENCE</scope>
    <source>
        <strain evidence="3 5">I ESC-2004</strain>
    </source>
</reference>
<dbReference type="EnsemblMetazoa" id="CapteT226874">
    <property type="protein sequence ID" value="CapteP226874"/>
    <property type="gene ID" value="CapteG226874"/>
</dbReference>
<evidence type="ECO:0000256" key="2">
    <source>
        <dbReference type="SAM" id="MobiDB-lite"/>
    </source>
</evidence>
<dbReference type="GO" id="GO:0005737">
    <property type="term" value="C:cytoplasm"/>
    <property type="evidence" value="ECO:0007669"/>
    <property type="project" value="TreeGrafter"/>
</dbReference>
<feature type="region of interest" description="Disordered" evidence="2">
    <location>
        <begin position="101"/>
        <end position="133"/>
    </location>
</feature>
<dbReference type="EMBL" id="AMQN01005755">
    <property type="status" value="NOT_ANNOTATED_CDS"/>
    <property type="molecule type" value="Genomic_DNA"/>
</dbReference>
<dbReference type="SUPFAM" id="SSF101494">
    <property type="entry name" value="Stathmin"/>
    <property type="match status" value="2"/>
</dbReference>
<dbReference type="EMBL" id="KB296765">
    <property type="protein sequence ID" value="ELU11334.1"/>
    <property type="molecule type" value="Genomic_DNA"/>
</dbReference>
<sequence length="277" mass="32208">MAEVCKWLSVYLCLRESPKTDKIHPGAVADDGRSFDAVIVWKESPKKKSGGLAYEVILKEASTTPRPNTPKERPISQEIIERKLKEAEERRLSVEAGKLEAARKEQEKLEEANRRQQEMNENHAKLSKEKNEQRIRSMEEKKLTQLGALRDRLKEHAKRIEDAQRTNNRCVQEVQEKVRQHLAKDIQTKEQNRAALLAQVQDKLRDHHAYVDEVIESSKQFSKVTEEKTLQKMENSLKNREDQLSELMQRLQCRDEHARKVRQNKLNQSLSDEAAGN</sequence>
<dbReference type="GO" id="GO:0031110">
    <property type="term" value="P:regulation of microtubule polymerization or depolymerization"/>
    <property type="evidence" value="ECO:0007669"/>
    <property type="project" value="InterPro"/>
</dbReference>
<evidence type="ECO:0000313" key="3">
    <source>
        <dbReference type="EMBL" id="ELU11334.1"/>
    </source>
</evidence>
<accession>R7UYE2</accession>
<keyword evidence="5" id="KW-1185">Reference proteome</keyword>
<reference evidence="4" key="3">
    <citation type="submission" date="2015-06" db="UniProtKB">
        <authorList>
            <consortium name="EnsemblMetazoa"/>
        </authorList>
    </citation>
    <scope>IDENTIFICATION</scope>
</reference>
<evidence type="ECO:0000256" key="1">
    <source>
        <dbReference type="SAM" id="Coils"/>
    </source>
</evidence>
<dbReference type="Gene3D" id="6.10.280.30">
    <property type="match status" value="2"/>
</dbReference>
<dbReference type="Pfam" id="PF00836">
    <property type="entry name" value="Stathmin"/>
    <property type="match status" value="2"/>
</dbReference>
<dbReference type="HOGENOM" id="CLU_1005586_0_0_1"/>
<dbReference type="FunCoup" id="R7UYE2">
    <property type="interactions" value="32"/>
</dbReference>
<dbReference type="PROSITE" id="PS51663">
    <property type="entry name" value="STATHMIN_3"/>
    <property type="match status" value="1"/>
</dbReference>
<protein>
    <recommendedName>
        <fullName evidence="6">Stathmin</fullName>
    </recommendedName>
</protein>
<dbReference type="GO" id="GO:0031175">
    <property type="term" value="P:neuron projection development"/>
    <property type="evidence" value="ECO:0007669"/>
    <property type="project" value="TreeGrafter"/>
</dbReference>
<feature type="coiled-coil region" evidence="1">
    <location>
        <begin position="223"/>
        <end position="254"/>
    </location>
</feature>
<dbReference type="PANTHER" id="PTHR10104">
    <property type="entry name" value="STATHMIN"/>
    <property type="match status" value="1"/>
</dbReference>